<keyword evidence="6" id="KW-1185">Reference proteome</keyword>
<organism evidence="5 6">
    <name type="scientific">Paramagnetospirillum caucaseum</name>
    <dbReference type="NCBI Taxonomy" id="1244869"/>
    <lineage>
        <taxon>Bacteria</taxon>
        <taxon>Pseudomonadati</taxon>
        <taxon>Pseudomonadota</taxon>
        <taxon>Alphaproteobacteria</taxon>
        <taxon>Rhodospirillales</taxon>
        <taxon>Magnetospirillaceae</taxon>
        <taxon>Paramagnetospirillum</taxon>
    </lineage>
</organism>
<name>M2ZT63_9PROT</name>
<dbReference type="FunFam" id="3.40.50.970:FF:000129">
    <property type="entry name" value="Transketolase"/>
    <property type="match status" value="1"/>
</dbReference>
<proteinExistence type="inferred from homology"/>
<dbReference type="InterPro" id="IPR009014">
    <property type="entry name" value="Transketo_C/PFOR_II"/>
</dbReference>
<dbReference type="eggNOG" id="COG3958">
    <property type="taxonomic scope" value="Bacteria"/>
</dbReference>
<dbReference type="CDD" id="cd07033">
    <property type="entry name" value="TPP_PYR_DXS_TK_like"/>
    <property type="match status" value="1"/>
</dbReference>
<evidence type="ECO:0000259" key="4">
    <source>
        <dbReference type="SMART" id="SM00861"/>
    </source>
</evidence>
<dbReference type="OrthoDB" id="8732661at2"/>
<dbReference type="PANTHER" id="PTHR43825:SF5">
    <property type="entry name" value="HYPOTHETICAL TRANSKETOLASE FAMILY PROTEIN"/>
    <property type="match status" value="1"/>
</dbReference>
<dbReference type="PATRIC" id="fig|1244869.3.peg.1607"/>
<feature type="domain" description="Transketolase-like pyrimidine-binding" evidence="4">
    <location>
        <begin position="1"/>
        <end position="163"/>
    </location>
</feature>
<dbReference type="Gene3D" id="3.40.50.920">
    <property type="match status" value="1"/>
</dbReference>
<protein>
    <submittedName>
        <fullName evidence="5">Putative transketolase C-terminal section</fullName>
    </submittedName>
</protein>
<comment type="caution">
    <text evidence="5">The sequence shown here is derived from an EMBL/GenBank/DDBJ whole genome shotgun (WGS) entry which is preliminary data.</text>
</comment>
<evidence type="ECO:0000256" key="1">
    <source>
        <dbReference type="ARBA" id="ARBA00001964"/>
    </source>
</evidence>
<dbReference type="STRING" id="1244869.H261_07953"/>
<dbReference type="EMBL" id="AONQ01000016">
    <property type="protein sequence ID" value="EME70547.1"/>
    <property type="molecule type" value="Genomic_DNA"/>
</dbReference>
<dbReference type="InterPro" id="IPR051157">
    <property type="entry name" value="PDH/Transketolase"/>
</dbReference>
<sequence length="308" mass="32764">MRQTALDQVYELAKRDQRVVFVGSDLGVGTLKKFKAEMPDRFFMEGVAEQNIIGMAAGLAMEGFIPYVNTIATFLTRRCYEQVAVDLCLHKLPVRLLASGGGVVYAPLGPTHLAIEDMAILRALPNMTVIAPVDAEEMTRLIPATLDYPGPVYVRFGKGGDPVVSKAAHGFAIGTAITLKPAGRVGMISTGVMSERCLRAAGLLAESGIEAGVLHCHTVKPLDVAAIADLAAQVDLLVTVEEHVLTAGLGSAVLEALADRGGRLSRILRLALPDSFTRTYGSQDSMLELYGLHPEGIAASVLGRLNQT</sequence>
<dbReference type="PANTHER" id="PTHR43825">
    <property type="entry name" value="PYRUVATE DEHYDROGENASE E1 COMPONENT"/>
    <property type="match status" value="1"/>
</dbReference>
<dbReference type="SMART" id="SM00861">
    <property type="entry name" value="Transket_pyr"/>
    <property type="match status" value="1"/>
</dbReference>
<dbReference type="InterPro" id="IPR005475">
    <property type="entry name" value="Transketolase-like_Pyr-bd"/>
</dbReference>
<reference evidence="5 6" key="1">
    <citation type="journal article" date="2014" name="Genome Announc.">
        <title>Draft Genome Sequence of Magnetospirillum sp. Strain SO-1, a Freshwater Magnetotactic Bacterium Isolated from the Ol'khovka River, Russia.</title>
        <authorList>
            <person name="Grouzdev D.S."/>
            <person name="Dziuba M.V."/>
            <person name="Sukhacheva M.S."/>
            <person name="Mardanov A.V."/>
            <person name="Beletskiy A.V."/>
            <person name="Kuznetsov B.B."/>
            <person name="Skryabin K.G."/>
        </authorList>
    </citation>
    <scope>NUCLEOTIDE SEQUENCE [LARGE SCALE GENOMIC DNA]</scope>
    <source>
        <strain evidence="5 6">SO-1</strain>
    </source>
</reference>
<dbReference type="Pfam" id="PF02779">
    <property type="entry name" value="Transket_pyr"/>
    <property type="match status" value="1"/>
</dbReference>
<dbReference type="RefSeq" id="WP_008616191.1">
    <property type="nucleotide sequence ID" value="NZ_AONQ01000016.1"/>
</dbReference>
<evidence type="ECO:0000313" key="6">
    <source>
        <dbReference type="Proteomes" id="UP000011744"/>
    </source>
</evidence>
<dbReference type="SUPFAM" id="SSF52922">
    <property type="entry name" value="TK C-terminal domain-like"/>
    <property type="match status" value="1"/>
</dbReference>
<comment type="similarity">
    <text evidence="2">Belongs to the transketolase family.</text>
</comment>
<dbReference type="InterPro" id="IPR029061">
    <property type="entry name" value="THDP-binding"/>
</dbReference>
<gene>
    <name evidence="5" type="ORF">H261_07953</name>
</gene>
<dbReference type="AlphaFoldDB" id="M2ZT63"/>
<evidence type="ECO:0000313" key="5">
    <source>
        <dbReference type="EMBL" id="EME70547.1"/>
    </source>
</evidence>
<dbReference type="Gene3D" id="3.40.50.970">
    <property type="match status" value="1"/>
</dbReference>
<evidence type="ECO:0000256" key="3">
    <source>
        <dbReference type="ARBA" id="ARBA00023052"/>
    </source>
</evidence>
<dbReference type="InterPro" id="IPR033248">
    <property type="entry name" value="Transketolase_C"/>
</dbReference>
<evidence type="ECO:0000256" key="2">
    <source>
        <dbReference type="ARBA" id="ARBA00007131"/>
    </source>
</evidence>
<dbReference type="Pfam" id="PF02780">
    <property type="entry name" value="Transketolase_C"/>
    <property type="match status" value="1"/>
</dbReference>
<keyword evidence="3" id="KW-0786">Thiamine pyrophosphate</keyword>
<accession>M2ZT63</accession>
<comment type="cofactor">
    <cofactor evidence="1">
        <name>thiamine diphosphate</name>
        <dbReference type="ChEBI" id="CHEBI:58937"/>
    </cofactor>
</comment>
<dbReference type="Proteomes" id="UP000011744">
    <property type="component" value="Unassembled WGS sequence"/>
</dbReference>
<dbReference type="SUPFAM" id="SSF52518">
    <property type="entry name" value="Thiamin diphosphate-binding fold (THDP-binding)"/>
    <property type="match status" value="1"/>
</dbReference>